<gene>
    <name evidence="1" type="ORF">OCTVUL_1B009273</name>
</gene>
<reference evidence="1" key="1">
    <citation type="submission" date="2023-08" db="EMBL/GenBank/DDBJ databases">
        <authorList>
            <person name="Alioto T."/>
            <person name="Alioto T."/>
            <person name="Gomez Garrido J."/>
        </authorList>
    </citation>
    <scope>NUCLEOTIDE SEQUENCE</scope>
</reference>
<accession>A0AA36BB97</accession>
<proteinExistence type="predicted"/>
<evidence type="ECO:0000313" key="2">
    <source>
        <dbReference type="Proteomes" id="UP001162480"/>
    </source>
</evidence>
<sequence length="97" mass="10661">MEDTVPVLGLMLPIKQMETGSMRRRNRIAVSINCESFIALDSETQSYFYGPSTRNFNGIGVFAKSNVTVLWKTGNGIGCDIIYSSVDSIGYDLLTAN</sequence>
<protein>
    <submittedName>
        <fullName evidence="1">Uncharacterized protein</fullName>
    </submittedName>
</protein>
<dbReference type="EMBL" id="OX597825">
    <property type="protein sequence ID" value="CAI9730844.1"/>
    <property type="molecule type" value="Genomic_DNA"/>
</dbReference>
<keyword evidence="2" id="KW-1185">Reference proteome</keyword>
<dbReference type="AlphaFoldDB" id="A0AA36BB97"/>
<dbReference type="Proteomes" id="UP001162480">
    <property type="component" value="Chromosome 12"/>
</dbReference>
<evidence type="ECO:0000313" key="1">
    <source>
        <dbReference type="EMBL" id="CAI9730844.1"/>
    </source>
</evidence>
<name>A0AA36BB97_OCTVU</name>
<organism evidence="1 2">
    <name type="scientific">Octopus vulgaris</name>
    <name type="common">Common octopus</name>
    <dbReference type="NCBI Taxonomy" id="6645"/>
    <lineage>
        <taxon>Eukaryota</taxon>
        <taxon>Metazoa</taxon>
        <taxon>Spiralia</taxon>
        <taxon>Lophotrochozoa</taxon>
        <taxon>Mollusca</taxon>
        <taxon>Cephalopoda</taxon>
        <taxon>Coleoidea</taxon>
        <taxon>Octopodiformes</taxon>
        <taxon>Octopoda</taxon>
        <taxon>Incirrata</taxon>
        <taxon>Octopodidae</taxon>
        <taxon>Octopus</taxon>
    </lineage>
</organism>